<feature type="transmembrane region" description="Helical" evidence="6">
    <location>
        <begin position="465"/>
        <end position="486"/>
    </location>
</feature>
<keyword evidence="4 6" id="KW-1133">Transmembrane helix</keyword>
<feature type="transmembrane region" description="Helical" evidence="6">
    <location>
        <begin position="258"/>
        <end position="278"/>
    </location>
</feature>
<keyword evidence="5 6" id="KW-0472">Membrane</keyword>
<dbReference type="PANTHER" id="PTHR34820:SF4">
    <property type="entry name" value="INNER MEMBRANE PROTEIN YEBZ"/>
    <property type="match status" value="1"/>
</dbReference>
<evidence type="ECO:0000256" key="5">
    <source>
        <dbReference type="ARBA" id="ARBA00023136"/>
    </source>
</evidence>
<feature type="transmembrane region" description="Helical" evidence="6">
    <location>
        <begin position="299"/>
        <end position="317"/>
    </location>
</feature>
<dbReference type="Pfam" id="PF09678">
    <property type="entry name" value="Caa3_CtaG"/>
    <property type="match status" value="1"/>
</dbReference>
<dbReference type="Proteomes" id="UP000603904">
    <property type="component" value="Unassembled WGS sequence"/>
</dbReference>
<protein>
    <submittedName>
        <fullName evidence="8">Copper resistance D</fullName>
    </submittedName>
</protein>
<feature type="transmembrane region" description="Helical" evidence="6">
    <location>
        <begin position="125"/>
        <end position="153"/>
    </location>
</feature>
<feature type="transmembrane region" description="Helical" evidence="6">
    <location>
        <begin position="54"/>
        <end position="73"/>
    </location>
</feature>
<feature type="transmembrane region" description="Helical" evidence="6">
    <location>
        <begin position="85"/>
        <end position="105"/>
    </location>
</feature>
<feature type="transmembrane region" description="Helical" evidence="6">
    <location>
        <begin position="392"/>
        <end position="412"/>
    </location>
</feature>
<name>A0ABQ4G3B8_9ACTN</name>
<evidence type="ECO:0000313" key="9">
    <source>
        <dbReference type="Proteomes" id="UP000603904"/>
    </source>
</evidence>
<feature type="transmembrane region" description="Helical" evidence="6">
    <location>
        <begin position="191"/>
        <end position="213"/>
    </location>
</feature>
<gene>
    <name evidence="8" type="ORF">Mco01_45440</name>
</gene>
<comment type="subcellular location">
    <subcellularLocation>
        <location evidence="1">Cell membrane</location>
        <topology evidence="1">Multi-pass membrane protein</topology>
    </subcellularLocation>
</comment>
<evidence type="ECO:0000313" key="8">
    <source>
        <dbReference type="EMBL" id="GIH41544.1"/>
    </source>
</evidence>
<comment type="caution">
    <text evidence="8">The sequence shown here is derived from an EMBL/GenBank/DDBJ whole genome shotgun (WGS) entry which is preliminary data.</text>
</comment>
<dbReference type="EMBL" id="BOOC01000022">
    <property type="protein sequence ID" value="GIH41544.1"/>
    <property type="molecule type" value="Genomic_DNA"/>
</dbReference>
<feature type="transmembrane region" description="Helical" evidence="6">
    <location>
        <begin position="225"/>
        <end position="246"/>
    </location>
</feature>
<evidence type="ECO:0000256" key="2">
    <source>
        <dbReference type="ARBA" id="ARBA00022475"/>
    </source>
</evidence>
<dbReference type="InterPro" id="IPR032694">
    <property type="entry name" value="CopC/D"/>
</dbReference>
<feature type="transmembrane region" description="Helical" evidence="6">
    <location>
        <begin position="160"/>
        <end position="179"/>
    </location>
</feature>
<feature type="transmembrane region" description="Helical" evidence="6">
    <location>
        <begin position="498"/>
        <end position="518"/>
    </location>
</feature>
<proteinExistence type="predicted"/>
<dbReference type="InterPro" id="IPR008457">
    <property type="entry name" value="Cu-R_CopD_dom"/>
</dbReference>
<evidence type="ECO:0000256" key="6">
    <source>
        <dbReference type="SAM" id="Phobius"/>
    </source>
</evidence>
<evidence type="ECO:0000256" key="4">
    <source>
        <dbReference type="ARBA" id="ARBA00022989"/>
    </source>
</evidence>
<evidence type="ECO:0000259" key="7">
    <source>
        <dbReference type="Pfam" id="PF05425"/>
    </source>
</evidence>
<dbReference type="InterPro" id="IPR019108">
    <property type="entry name" value="Caa3_assmbl_CtaG-rel"/>
</dbReference>
<organism evidence="8 9">
    <name type="scientific">Microbispora corallina</name>
    <dbReference type="NCBI Taxonomy" id="83302"/>
    <lineage>
        <taxon>Bacteria</taxon>
        <taxon>Bacillati</taxon>
        <taxon>Actinomycetota</taxon>
        <taxon>Actinomycetes</taxon>
        <taxon>Streptosporangiales</taxon>
        <taxon>Streptosporangiaceae</taxon>
        <taxon>Microbispora</taxon>
    </lineage>
</organism>
<feature type="transmembrane region" description="Helical" evidence="6">
    <location>
        <begin position="574"/>
        <end position="597"/>
    </location>
</feature>
<feature type="transmembrane region" description="Helical" evidence="6">
    <location>
        <begin position="424"/>
        <end position="444"/>
    </location>
</feature>
<keyword evidence="9" id="KW-1185">Reference proteome</keyword>
<keyword evidence="3 6" id="KW-0812">Transmembrane</keyword>
<evidence type="ECO:0000256" key="1">
    <source>
        <dbReference type="ARBA" id="ARBA00004651"/>
    </source>
</evidence>
<feature type="transmembrane region" description="Helical" evidence="6">
    <location>
        <begin position="530"/>
        <end position="554"/>
    </location>
</feature>
<keyword evidence="2" id="KW-1003">Cell membrane</keyword>
<dbReference type="PANTHER" id="PTHR34820">
    <property type="entry name" value="INNER MEMBRANE PROTEIN YEBZ"/>
    <property type="match status" value="1"/>
</dbReference>
<dbReference type="Pfam" id="PF05425">
    <property type="entry name" value="CopD"/>
    <property type="match status" value="1"/>
</dbReference>
<feature type="domain" description="Copper resistance protein D" evidence="7">
    <location>
        <begin position="221"/>
        <end position="317"/>
    </location>
</feature>
<reference evidence="8 9" key="1">
    <citation type="submission" date="2021-01" db="EMBL/GenBank/DDBJ databases">
        <title>Whole genome shotgun sequence of Microbispora corallina NBRC 16416.</title>
        <authorList>
            <person name="Komaki H."/>
            <person name="Tamura T."/>
        </authorList>
    </citation>
    <scope>NUCLEOTIDE SEQUENCE [LARGE SCALE GENOMIC DNA]</scope>
    <source>
        <strain evidence="8 9">NBRC 16416</strain>
    </source>
</reference>
<accession>A0ABQ4G3B8</accession>
<evidence type="ECO:0000256" key="3">
    <source>
        <dbReference type="ARBA" id="ARBA00022692"/>
    </source>
</evidence>
<sequence>MGRHALVSAGMPAAAFAVLLLALWFGGGRPRPAIEGLPSPGPLTTWGLPLVRLVHDLSAVATVGVLLTAVLLAQDEDERRRIARAAAPWALVWAASAALTEVLTLSDFLGLPVGDALRSGVLTTFLYYIPQGQAFLLVTLVALTVAVGALLPLDAGGRALLLALAVFAVLPPAYAGHSASAADHNLAISSLMAHIPGVALWVGGLAGLVAFLPGSAGLLTAVRRFSALALCCFVAVGVSGTVNAWVRLGEVSQLWESRYGLLVLAKAAALAALGWFGWRHRRATIAALETEGPRPFLRLATVEVAVMLATVGLAVGLSRTAPPASDGVPGVAQHQHDALGYTLPPYTPGRLVTEIRPDPIALLAVAGLVAAYLAGVRRLSARGEGWPAWRTASWLAGLLVLAYGLAGGVAAYGPAVFSIHSAQYALLGAVGPALLVLGAPLGLYRRAVPSAGEREDGPWARALSLPWVATALYAAPYVALYLTGLFEAAQTSLAVRLGLQAVVVATAVVFLEVATGVDPLPRPIRPQVRAAMLLAGVAVQAWVALELLAGPLQGPGWYASLALPWGPERNGDQQLGALLGPGAAALTLAALLVLLLLRWRDARRRLSAGVARAG</sequence>
<feature type="transmembrane region" description="Helical" evidence="6">
    <location>
        <begin position="360"/>
        <end position="380"/>
    </location>
</feature>